<gene>
    <name evidence="10" type="ORF">GGX14DRAFT_521653</name>
</gene>
<dbReference type="GO" id="GO:0000724">
    <property type="term" value="P:double-strand break repair via homologous recombination"/>
    <property type="evidence" value="ECO:0007669"/>
    <property type="project" value="TreeGrafter"/>
</dbReference>
<protein>
    <recommendedName>
        <fullName evidence="7">DNA 3'-5' helicase</fullName>
        <ecNumber evidence="7">5.6.2.4</ecNumber>
    </recommendedName>
</protein>
<dbReference type="AlphaFoldDB" id="A0AAD6VBT9"/>
<organism evidence="10 11">
    <name type="scientific">Mycena pura</name>
    <dbReference type="NCBI Taxonomy" id="153505"/>
    <lineage>
        <taxon>Eukaryota</taxon>
        <taxon>Fungi</taxon>
        <taxon>Dikarya</taxon>
        <taxon>Basidiomycota</taxon>
        <taxon>Agaricomycotina</taxon>
        <taxon>Agaricomycetes</taxon>
        <taxon>Agaricomycetidae</taxon>
        <taxon>Agaricales</taxon>
        <taxon>Marasmiineae</taxon>
        <taxon>Mycenaceae</taxon>
        <taxon>Mycena</taxon>
    </lineage>
</organism>
<dbReference type="EMBL" id="JARJCW010000034">
    <property type="protein sequence ID" value="KAJ7208369.1"/>
    <property type="molecule type" value="Genomic_DNA"/>
</dbReference>
<dbReference type="PROSITE" id="PS51192">
    <property type="entry name" value="HELICASE_ATP_BIND_1"/>
    <property type="match status" value="1"/>
</dbReference>
<dbReference type="InterPro" id="IPR011545">
    <property type="entry name" value="DEAD/DEAH_box_helicase_dom"/>
</dbReference>
<feature type="region of interest" description="Disordered" evidence="8">
    <location>
        <begin position="638"/>
        <end position="668"/>
    </location>
</feature>
<evidence type="ECO:0000256" key="5">
    <source>
        <dbReference type="ARBA" id="ARBA00023235"/>
    </source>
</evidence>
<dbReference type="SMART" id="SM00487">
    <property type="entry name" value="DEXDc"/>
    <property type="match status" value="1"/>
</dbReference>
<evidence type="ECO:0000256" key="1">
    <source>
        <dbReference type="ARBA" id="ARBA00005446"/>
    </source>
</evidence>
<evidence type="ECO:0000259" key="9">
    <source>
        <dbReference type="PROSITE" id="PS51192"/>
    </source>
</evidence>
<feature type="domain" description="Helicase ATP-binding" evidence="9">
    <location>
        <begin position="81"/>
        <end position="264"/>
    </location>
</feature>
<keyword evidence="4" id="KW-0238">DNA-binding</keyword>
<dbReference type="GO" id="GO:0009378">
    <property type="term" value="F:four-way junction helicase activity"/>
    <property type="evidence" value="ECO:0007669"/>
    <property type="project" value="TreeGrafter"/>
</dbReference>
<comment type="catalytic activity">
    <reaction evidence="6">
        <text>Couples ATP hydrolysis with the unwinding of duplex DNA by translocating in the 3'-5' direction.</text>
        <dbReference type="EC" id="5.6.2.4"/>
    </reaction>
</comment>
<dbReference type="InterPro" id="IPR014001">
    <property type="entry name" value="Helicase_ATP-bd"/>
</dbReference>
<evidence type="ECO:0000256" key="8">
    <source>
        <dbReference type="SAM" id="MobiDB-lite"/>
    </source>
</evidence>
<dbReference type="GO" id="GO:0005524">
    <property type="term" value="F:ATP binding"/>
    <property type="evidence" value="ECO:0007669"/>
    <property type="project" value="UniProtKB-KW"/>
</dbReference>
<comment type="caution">
    <text evidence="10">The sequence shown here is derived from an EMBL/GenBank/DDBJ whole genome shotgun (WGS) entry which is preliminary data.</text>
</comment>
<evidence type="ECO:0000313" key="10">
    <source>
        <dbReference type="EMBL" id="KAJ7208369.1"/>
    </source>
</evidence>
<comment type="similarity">
    <text evidence="1">Belongs to the helicase family. RecQ subfamily.</text>
</comment>
<proteinExistence type="inferred from homology"/>
<dbReference type="GO" id="GO:0043138">
    <property type="term" value="F:3'-5' DNA helicase activity"/>
    <property type="evidence" value="ECO:0007669"/>
    <property type="project" value="UniProtKB-EC"/>
</dbReference>
<evidence type="ECO:0000313" key="11">
    <source>
        <dbReference type="Proteomes" id="UP001219525"/>
    </source>
</evidence>
<evidence type="ECO:0000256" key="4">
    <source>
        <dbReference type="ARBA" id="ARBA00023125"/>
    </source>
</evidence>
<dbReference type="PANTHER" id="PTHR13710">
    <property type="entry name" value="DNA HELICASE RECQ FAMILY MEMBER"/>
    <property type="match status" value="1"/>
</dbReference>
<feature type="compositionally biased region" description="Polar residues" evidence="8">
    <location>
        <begin position="640"/>
        <end position="653"/>
    </location>
</feature>
<dbReference type="PANTHER" id="PTHR13710:SF105">
    <property type="entry name" value="ATP-DEPENDENT DNA HELICASE Q1"/>
    <property type="match status" value="1"/>
</dbReference>
<keyword evidence="10" id="KW-0378">Hydrolase</keyword>
<feature type="region of interest" description="Disordered" evidence="8">
    <location>
        <begin position="515"/>
        <end position="539"/>
    </location>
</feature>
<keyword evidence="2" id="KW-0547">Nucleotide-binding</keyword>
<reference evidence="10" key="1">
    <citation type="submission" date="2023-03" db="EMBL/GenBank/DDBJ databases">
        <title>Massive genome expansion in bonnet fungi (Mycena s.s.) driven by repeated elements and novel gene families across ecological guilds.</title>
        <authorList>
            <consortium name="Lawrence Berkeley National Laboratory"/>
            <person name="Harder C.B."/>
            <person name="Miyauchi S."/>
            <person name="Viragh M."/>
            <person name="Kuo A."/>
            <person name="Thoen E."/>
            <person name="Andreopoulos B."/>
            <person name="Lu D."/>
            <person name="Skrede I."/>
            <person name="Drula E."/>
            <person name="Henrissat B."/>
            <person name="Morin E."/>
            <person name="Kohler A."/>
            <person name="Barry K."/>
            <person name="LaButti K."/>
            <person name="Morin E."/>
            <person name="Salamov A."/>
            <person name="Lipzen A."/>
            <person name="Mereny Z."/>
            <person name="Hegedus B."/>
            <person name="Baldrian P."/>
            <person name="Stursova M."/>
            <person name="Weitz H."/>
            <person name="Taylor A."/>
            <person name="Grigoriev I.V."/>
            <person name="Nagy L.G."/>
            <person name="Martin F."/>
            <person name="Kauserud H."/>
        </authorList>
    </citation>
    <scope>NUCLEOTIDE SEQUENCE</scope>
    <source>
        <strain evidence="10">9144</strain>
    </source>
</reference>
<dbReference type="Pfam" id="PF00270">
    <property type="entry name" value="DEAD"/>
    <property type="match status" value="1"/>
</dbReference>
<evidence type="ECO:0000256" key="7">
    <source>
        <dbReference type="ARBA" id="ARBA00034808"/>
    </source>
</evidence>
<evidence type="ECO:0000256" key="2">
    <source>
        <dbReference type="ARBA" id="ARBA00022741"/>
    </source>
</evidence>
<dbReference type="GO" id="GO:0003677">
    <property type="term" value="F:DNA binding"/>
    <property type="evidence" value="ECO:0007669"/>
    <property type="project" value="UniProtKB-KW"/>
</dbReference>
<dbReference type="EC" id="5.6.2.4" evidence="7"/>
<dbReference type="GO" id="GO:0005694">
    <property type="term" value="C:chromosome"/>
    <property type="evidence" value="ECO:0007669"/>
    <property type="project" value="TreeGrafter"/>
</dbReference>
<keyword evidence="3" id="KW-0067">ATP-binding</keyword>
<dbReference type="Pfam" id="PF00271">
    <property type="entry name" value="Helicase_C"/>
    <property type="match status" value="1"/>
</dbReference>
<dbReference type="GO" id="GO:0016787">
    <property type="term" value="F:hydrolase activity"/>
    <property type="evidence" value="ECO:0007669"/>
    <property type="project" value="UniProtKB-KW"/>
</dbReference>
<evidence type="ECO:0000256" key="3">
    <source>
        <dbReference type="ARBA" id="ARBA00022840"/>
    </source>
</evidence>
<keyword evidence="5" id="KW-0413">Isomerase</keyword>
<evidence type="ECO:0000256" key="6">
    <source>
        <dbReference type="ARBA" id="ARBA00034617"/>
    </source>
</evidence>
<dbReference type="SMART" id="SM00490">
    <property type="entry name" value="HELICc"/>
    <property type="match status" value="1"/>
</dbReference>
<dbReference type="GO" id="GO:0005737">
    <property type="term" value="C:cytoplasm"/>
    <property type="evidence" value="ECO:0007669"/>
    <property type="project" value="TreeGrafter"/>
</dbReference>
<dbReference type="Proteomes" id="UP001219525">
    <property type="component" value="Unassembled WGS sequence"/>
</dbReference>
<name>A0AAD6VBT9_9AGAR</name>
<keyword evidence="11" id="KW-1185">Reference proteome</keyword>
<dbReference type="InterPro" id="IPR001650">
    <property type="entry name" value="Helicase_C-like"/>
</dbReference>
<sequence length="691" mass="77459">MDTPEDSWELDLQESLAEIRQLPLLELESLAAEFLPTETLPTAYLNSLDDKRRSIALRACLLVHLTSRCRFVPRQYQLEANDALENGRDGIIDSGTGSGKTMCQIIPNLLHPTTTSMTISPLKRLQILQAAEFERWGVRTICINEDTPNDKELWNNISNGHYQHLIVQPEQLKSHKGHLPRLARLLNVPQFAKSIRRVHVDEAHHIHTAGLPLYGLPAFRPSWGALNELRIRLPKGTPIQALSATYPPHIKSAVVENLNFNRKNHLSMKLSSNRPNIIYATHRIVGSLSDFRHLDFLISTPFTKLMKVVVFHDDTEQCADAAAYHDTLLPPELRNKGLVRHYHGGMSKDYLKQVFDDFSQESGGLDVGGIDVVIDYGVPRTQSTAIQRGGRAGRRGQISVYLVMAEPWAFTASIDAADPDSADPDRPISGQLVKNSRKPERTGLAMVLYVRTVLCLRKTIAQYLADGTRDALQVSTAWCCDRPHPENPSLCFDKRDFFPGRFIYQESNGAIYAGDTDEQDRLHLNPPKTKKRKAKGPPNRKIVDRADLQARLRDWLWSAHANDALRGVRPASFILDGKGIKVLSAVHPDRMHSVSQVVSALDETQEWGQEWGDKVLEVISAYDAELAKLVPQPAVPVRTGQVTRTATTRGPKQQSKEDEYIPPAKKTRIEAPLADISLNVRRSSRLSKSSK</sequence>
<dbReference type="SUPFAM" id="SSF52540">
    <property type="entry name" value="P-loop containing nucleoside triphosphate hydrolases"/>
    <property type="match status" value="1"/>
</dbReference>
<dbReference type="Gene3D" id="3.40.50.300">
    <property type="entry name" value="P-loop containing nucleotide triphosphate hydrolases"/>
    <property type="match status" value="2"/>
</dbReference>
<accession>A0AAD6VBT9</accession>
<dbReference type="InterPro" id="IPR027417">
    <property type="entry name" value="P-loop_NTPase"/>
</dbReference>